<feature type="region of interest" description="Disordered" evidence="1">
    <location>
        <begin position="1"/>
        <end position="44"/>
    </location>
</feature>
<dbReference type="RefSeq" id="WP_009781119.1">
    <property type="nucleotide sequence ID" value="NZ_CH672395.1"/>
</dbReference>
<reference evidence="2 3" key="1">
    <citation type="journal article" date="2007" name="Nature">
        <title>Light stimulates growth of proteorhodopsin-containing marine Flavobacteria.</title>
        <authorList>
            <person name="Gomez-Consarnau L."/>
            <person name="Gonzalez J.M."/>
            <person name="Coll-Llado M."/>
            <person name="Gourdon P."/>
            <person name="Pascher T."/>
            <person name="Neutze R."/>
            <person name="Pedros-Alio C."/>
            <person name="Pinhassi J."/>
        </authorList>
    </citation>
    <scope>NUCLEOTIDE SEQUENCE [LARGE SCALE GENOMIC DNA]</scope>
    <source>
        <strain evidence="2 3">MED217</strain>
    </source>
</reference>
<dbReference type="AlphaFoldDB" id="A3XR42"/>
<dbReference type="Proteomes" id="UP000001601">
    <property type="component" value="Unassembled WGS sequence"/>
</dbReference>
<protein>
    <submittedName>
        <fullName evidence="2">Uncharacterized protein</fullName>
    </submittedName>
</protein>
<evidence type="ECO:0000313" key="3">
    <source>
        <dbReference type="Proteomes" id="UP000001601"/>
    </source>
</evidence>
<keyword evidence="3" id="KW-1185">Reference proteome</keyword>
<organism evidence="2 3">
    <name type="scientific">Leeuwenhoekiella blandensis (strain CECT 7118 / CCUG 51940 / KCTC 22103 / MED217)</name>
    <name type="common">Flavobacterium sp. (strain MED217)</name>
    <dbReference type="NCBI Taxonomy" id="398720"/>
    <lineage>
        <taxon>Bacteria</taxon>
        <taxon>Pseudomonadati</taxon>
        <taxon>Bacteroidota</taxon>
        <taxon>Flavobacteriia</taxon>
        <taxon>Flavobacteriales</taxon>
        <taxon>Flavobacteriaceae</taxon>
        <taxon>Leeuwenhoekiella</taxon>
    </lineage>
</organism>
<evidence type="ECO:0000313" key="2">
    <source>
        <dbReference type="EMBL" id="EAQ47975.1"/>
    </source>
</evidence>
<proteinExistence type="predicted"/>
<dbReference type="EMBL" id="AANC01000011">
    <property type="protein sequence ID" value="EAQ47975.1"/>
    <property type="molecule type" value="Genomic_DNA"/>
</dbReference>
<evidence type="ECO:0000256" key="1">
    <source>
        <dbReference type="SAM" id="MobiDB-lite"/>
    </source>
</evidence>
<accession>A3XR42</accession>
<gene>
    <name evidence="2" type="ORF">MED217_13826</name>
</gene>
<sequence length="44" mass="5163">MDKKFERTVDQKDSDPTSSLGDRKKNTNKVDIDEKTIKDQQNKH</sequence>
<dbReference type="HOGENOM" id="CLU_216987_0_0_10"/>
<name>A3XR42_LEEBM</name>
<comment type="caution">
    <text evidence="2">The sequence shown here is derived from an EMBL/GenBank/DDBJ whole genome shotgun (WGS) entry which is preliminary data.</text>
</comment>